<name>A0A7W3T5Y7_9ACTN</name>
<protein>
    <submittedName>
        <fullName evidence="2">DUF4097 family beta strand repeat protein</fullName>
    </submittedName>
</protein>
<reference evidence="3" key="1">
    <citation type="submission" date="2019-10" db="EMBL/GenBank/DDBJ databases">
        <title>Streptomyces sp. nov., a novel actinobacterium isolated from alkaline environment.</title>
        <authorList>
            <person name="Golinska P."/>
        </authorList>
    </citation>
    <scope>NUCLEOTIDE SEQUENCE [LARGE SCALE GENOMIC DNA]</scope>
    <source>
        <strain evidence="3">DSM 42108</strain>
    </source>
</reference>
<accession>A0A7W3T5Y7</accession>
<evidence type="ECO:0000313" key="3">
    <source>
        <dbReference type="Proteomes" id="UP000530234"/>
    </source>
</evidence>
<feature type="compositionally biased region" description="Polar residues" evidence="1">
    <location>
        <begin position="31"/>
        <end position="41"/>
    </location>
</feature>
<dbReference type="Proteomes" id="UP000530234">
    <property type="component" value="Unassembled WGS sequence"/>
</dbReference>
<organism evidence="2 3">
    <name type="scientific">Streptomyces calidiresistens</name>
    <dbReference type="NCBI Taxonomy" id="1485586"/>
    <lineage>
        <taxon>Bacteria</taxon>
        <taxon>Bacillati</taxon>
        <taxon>Actinomycetota</taxon>
        <taxon>Actinomycetes</taxon>
        <taxon>Kitasatosporales</taxon>
        <taxon>Streptomycetaceae</taxon>
        <taxon>Streptomyces</taxon>
    </lineage>
</organism>
<feature type="non-terminal residue" evidence="2">
    <location>
        <position position="338"/>
    </location>
</feature>
<evidence type="ECO:0000256" key="1">
    <source>
        <dbReference type="SAM" id="MobiDB-lite"/>
    </source>
</evidence>
<feature type="compositionally biased region" description="Pro residues" evidence="1">
    <location>
        <begin position="9"/>
        <end position="26"/>
    </location>
</feature>
<feature type="region of interest" description="Disordered" evidence="1">
    <location>
        <begin position="1"/>
        <end position="43"/>
    </location>
</feature>
<proteinExistence type="predicted"/>
<dbReference type="EMBL" id="VKHS01000494">
    <property type="protein sequence ID" value="MBB0231361.1"/>
    <property type="molecule type" value="Genomic_DNA"/>
</dbReference>
<sequence length="338" mass="34075">MRRDLLGHPPNPITQPPPPATRPGAPPRKGTSVSTTRSITADRSGPITIDASLLGHGGTITVRAAADCERATLTITTTDQDGPAADAVRDATLRSDHGLVANVQGKGDTGGTTVITGSGRGTHVVQNFGTVTGRVVGLQIGGNVVGGNINVGGGDVFVNGVRVSGQNATIIQGSAPIEITATVPEGSSLLARTHSADVRAEGAILNVSAHTQSGDVTTGHAAKVTASTQSGDVRVEKAAHINAKTQSGSLRLGRTDVVEGSSMSGDITISDFGGTAHLKNMSGDIRIHATAGGDITASTMSGDVTVTATQDALTDDLNVQANSMSGRVNTPPRRPGNA</sequence>
<gene>
    <name evidence="2" type="ORF">FOE67_18070</name>
</gene>
<evidence type="ECO:0000313" key="2">
    <source>
        <dbReference type="EMBL" id="MBB0231361.1"/>
    </source>
</evidence>
<dbReference type="AlphaFoldDB" id="A0A7W3T5Y7"/>
<keyword evidence="3" id="KW-1185">Reference proteome</keyword>
<comment type="caution">
    <text evidence="2">The sequence shown here is derived from an EMBL/GenBank/DDBJ whole genome shotgun (WGS) entry which is preliminary data.</text>
</comment>